<dbReference type="OrthoDB" id="511181at2759"/>
<feature type="region of interest" description="Disordered" evidence="1">
    <location>
        <begin position="166"/>
        <end position="190"/>
    </location>
</feature>
<evidence type="ECO:0000313" key="2">
    <source>
        <dbReference type="EMBL" id="GHP11954.1"/>
    </source>
</evidence>
<dbReference type="AlphaFoldDB" id="A0A830HXZ0"/>
<evidence type="ECO:0000313" key="3">
    <source>
        <dbReference type="Proteomes" id="UP000660262"/>
    </source>
</evidence>
<dbReference type="InterPro" id="IPR012663">
    <property type="entry name" value="CHP02450_Tryp"/>
</dbReference>
<sequence length="265" mass="28968">MATTTLVVRAASRPLCGLLARSRTRSRPSRTITVCARLRESEKNPTSQLGEAARGGEACSLCADALVVACEQCDGMGTLPAGGYHAKNPLPPPSAIVGSRWTAHTPQLGWRHFECIAKGKRDGVQQAQLAASMDRANARMWLPLKQLRDRSRWSAGWKSSKELDWTTPAAPGERWGDKQRRARGLPPRTATQKRKTCTACDGSGQVECPACVGKEREVRLRIAQDVEKKLKAYRKARAASDDENAASLRSIAKKNIAAARDARRK</sequence>
<dbReference type="EMBL" id="BNJQ01000037">
    <property type="protein sequence ID" value="GHP11954.1"/>
    <property type="molecule type" value="Genomic_DNA"/>
</dbReference>
<organism evidence="2 3">
    <name type="scientific">Pycnococcus provasolii</name>
    <dbReference type="NCBI Taxonomy" id="41880"/>
    <lineage>
        <taxon>Eukaryota</taxon>
        <taxon>Viridiplantae</taxon>
        <taxon>Chlorophyta</taxon>
        <taxon>Pseudoscourfieldiophyceae</taxon>
        <taxon>Pseudoscourfieldiales</taxon>
        <taxon>Pycnococcaceae</taxon>
        <taxon>Pycnococcus</taxon>
    </lineage>
</organism>
<keyword evidence="3" id="KW-1185">Reference proteome</keyword>
<comment type="caution">
    <text evidence="2">The sequence shown here is derived from an EMBL/GenBank/DDBJ whole genome shotgun (WGS) entry which is preliminary data.</text>
</comment>
<protein>
    <submittedName>
        <fullName evidence="2">Uncharacterized protein</fullName>
    </submittedName>
</protein>
<reference evidence="2" key="1">
    <citation type="submission" date="2020-10" db="EMBL/GenBank/DDBJ databases">
        <title>Unveiling of a novel bifunctional photoreceptor, Dualchrome1, isolated from a cosmopolitan green alga.</title>
        <authorList>
            <person name="Suzuki S."/>
            <person name="Kawachi M."/>
        </authorList>
    </citation>
    <scope>NUCLEOTIDE SEQUENCE</scope>
    <source>
        <strain evidence="2">NIES 2893</strain>
    </source>
</reference>
<dbReference type="Pfam" id="PF09493">
    <property type="entry name" value="DUF2389"/>
    <property type="match status" value="1"/>
</dbReference>
<dbReference type="Proteomes" id="UP000660262">
    <property type="component" value="Unassembled WGS sequence"/>
</dbReference>
<accession>A0A830HXZ0</accession>
<evidence type="ECO:0000256" key="1">
    <source>
        <dbReference type="SAM" id="MobiDB-lite"/>
    </source>
</evidence>
<dbReference type="NCBIfam" id="TIGR02450">
    <property type="entry name" value="TIGR02450 family Trp-rich protein"/>
    <property type="match status" value="1"/>
</dbReference>
<proteinExistence type="predicted"/>
<gene>
    <name evidence="2" type="ORF">PPROV_001068100</name>
</gene>
<name>A0A830HXZ0_9CHLO</name>